<evidence type="ECO:0000256" key="1">
    <source>
        <dbReference type="SAM" id="MobiDB-lite"/>
    </source>
</evidence>
<dbReference type="Proteomes" id="UP000000763">
    <property type="component" value="Chromosome 2"/>
</dbReference>
<evidence type="ECO:0000256" key="2">
    <source>
        <dbReference type="SAM" id="SignalP"/>
    </source>
</evidence>
<feature type="region of interest" description="Disordered" evidence="1">
    <location>
        <begin position="134"/>
        <end position="186"/>
    </location>
</feature>
<name>Q6YVF3_ORYSJ</name>
<feature type="region of interest" description="Disordered" evidence="1">
    <location>
        <begin position="372"/>
        <end position="396"/>
    </location>
</feature>
<protein>
    <submittedName>
        <fullName evidence="3">Uncharacterized protein</fullName>
    </submittedName>
</protein>
<accession>Q6YVF3</accession>
<evidence type="ECO:0000313" key="3">
    <source>
        <dbReference type="EMBL" id="BAD17652.1"/>
    </source>
</evidence>
<reference evidence="4" key="2">
    <citation type="journal article" date="2008" name="Nucleic Acids Res.">
        <title>The rice annotation project database (RAP-DB): 2008 update.</title>
        <authorList>
            <consortium name="The rice annotation project (RAP)"/>
        </authorList>
    </citation>
    <scope>GENOME REANNOTATION</scope>
    <source>
        <strain evidence="4">cv. Nipponbare</strain>
    </source>
</reference>
<reference evidence="4" key="1">
    <citation type="journal article" date="2005" name="Nature">
        <title>The map-based sequence of the rice genome.</title>
        <authorList>
            <consortium name="International rice genome sequencing project (IRGSP)"/>
            <person name="Matsumoto T."/>
            <person name="Wu J."/>
            <person name="Kanamori H."/>
            <person name="Katayose Y."/>
            <person name="Fujisawa M."/>
            <person name="Namiki N."/>
            <person name="Mizuno H."/>
            <person name="Yamamoto K."/>
            <person name="Antonio B.A."/>
            <person name="Baba T."/>
            <person name="Sakata K."/>
            <person name="Nagamura Y."/>
            <person name="Aoki H."/>
            <person name="Arikawa K."/>
            <person name="Arita K."/>
            <person name="Bito T."/>
            <person name="Chiden Y."/>
            <person name="Fujitsuka N."/>
            <person name="Fukunaka R."/>
            <person name="Hamada M."/>
            <person name="Harada C."/>
            <person name="Hayashi A."/>
            <person name="Hijishita S."/>
            <person name="Honda M."/>
            <person name="Hosokawa S."/>
            <person name="Ichikawa Y."/>
            <person name="Idonuma A."/>
            <person name="Iijima M."/>
            <person name="Ikeda M."/>
            <person name="Ikeno M."/>
            <person name="Ito K."/>
            <person name="Ito S."/>
            <person name="Ito T."/>
            <person name="Ito Y."/>
            <person name="Ito Y."/>
            <person name="Iwabuchi A."/>
            <person name="Kamiya K."/>
            <person name="Karasawa W."/>
            <person name="Kurita K."/>
            <person name="Katagiri S."/>
            <person name="Kikuta A."/>
            <person name="Kobayashi H."/>
            <person name="Kobayashi N."/>
            <person name="Machita K."/>
            <person name="Maehara T."/>
            <person name="Masukawa M."/>
            <person name="Mizubayashi T."/>
            <person name="Mukai Y."/>
            <person name="Nagasaki H."/>
            <person name="Nagata Y."/>
            <person name="Naito S."/>
            <person name="Nakashima M."/>
            <person name="Nakama Y."/>
            <person name="Nakamichi Y."/>
            <person name="Nakamura M."/>
            <person name="Meguro A."/>
            <person name="Negishi M."/>
            <person name="Ohta I."/>
            <person name="Ohta T."/>
            <person name="Okamoto M."/>
            <person name="Ono N."/>
            <person name="Saji S."/>
            <person name="Sakaguchi M."/>
            <person name="Sakai K."/>
            <person name="Shibata M."/>
            <person name="Shimokawa T."/>
            <person name="Song J."/>
            <person name="Takazaki Y."/>
            <person name="Terasawa K."/>
            <person name="Tsugane M."/>
            <person name="Tsuji K."/>
            <person name="Ueda S."/>
            <person name="Waki K."/>
            <person name="Yamagata H."/>
            <person name="Yamamoto M."/>
            <person name="Yamamoto S."/>
            <person name="Yamane H."/>
            <person name="Yoshiki S."/>
            <person name="Yoshihara R."/>
            <person name="Yukawa K."/>
            <person name="Zhong H."/>
            <person name="Yano M."/>
            <person name="Yuan Q."/>
            <person name="Ouyang S."/>
            <person name="Liu J."/>
            <person name="Jones K.M."/>
            <person name="Gansberger K."/>
            <person name="Moffat K."/>
            <person name="Hill J."/>
            <person name="Bera J."/>
            <person name="Fadrosh D."/>
            <person name="Jin S."/>
            <person name="Johri S."/>
            <person name="Kim M."/>
            <person name="Overton L."/>
            <person name="Reardon M."/>
            <person name="Tsitrin T."/>
            <person name="Vuong H."/>
            <person name="Weaver B."/>
            <person name="Ciecko A."/>
            <person name="Tallon L."/>
            <person name="Jackson J."/>
            <person name="Pai G."/>
            <person name="Aken S.V."/>
            <person name="Utterback T."/>
            <person name="Reidmuller S."/>
            <person name="Feldblyum T."/>
            <person name="Hsiao J."/>
            <person name="Zismann V."/>
            <person name="Iobst S."/>
            <person name="de Vazeille A.R."/>
            <person name="Buell C.R."/>
            <person name="Ying K."/>
            <person name="Li Y."/>
            <person name="Lu T."/>
            <person name="Huang Y."/>
            <person name="Zhao Q."/>
            <person name="Feng Q."/>
            <person name="Zhang L."/>
            <person name="Zhu J."/>
            <person name="Weng Q."/>
            <person name="Mu J."/>
            <person name="Lu Y."/>
            <person name="Fan D."/>
            <person name="Liu Y."/>
            <person name="Guan J."/>
            <person name="Zhang Y."/>
            <person name="Yu S."/>
            <person name="Liu X."/>
            <person name="Zhang Y."/>
            <person name="Hong G."/>
            <person name="Han B."/>
            <person name="Choisne N."/>
            <person name="Demange N."/>
            <person name="Orjeda G."/>
            <person name="Samain S."/>
            <person name="Cattolico L."/>
            <person name="Pelletier E."/>
            <person name="Couloux A."/>
            <person name="Segurens B."/>
            <person name="Wincker P."/>
            <person name="D'Hont A."/>
            <person name="Scarpelli C."/>
            <person name="Weissenbach J."/>
            <person name="Salanoubat M."/>
            <person name="Quetier F."/>
            <person name="Yu Y."/>
            <person name="Kim H.R."/>
            <person name="Rambo T."/>
            <person name="Currie J."/>
            <person name="Collura K."/>
            <person name="Luo M."/>
            <person name="Yang T."/>
            <person name="Ammiraju J.S.S."/>
            <person name="Engler F."/>
            <person name="Soderlund C."/>
            <person name="Wing R.A."/>
            <person name="Palmer L.E."/>
            <person name="de la Bastide M."/>
            <person name="Spiegel L."/>
            <person name="Nascimento L."/>
            <person name="Zutavern T."/>
            <person name="O'Shaughnessy A."/>
            <person name="Dike S."/>
            <person name="Dedhia N."/>
            <person name="Preston R."/>
            <person name="Balija V."/>
            <person name="McCombie W.R."/>
            <person name="Chow T."/>
            <person name="Chen H."/>
            <person name="Chung M."/>
            <person name="Chen C."/>
            <person name="Shaw J."/>
            <person name="Wu H."/>
            <person name="Hsiao K."/>
            <person name="Chao Y."/>
            <person name="Chu M."/>
            <person name="Cheng C."/>
            <person name="Hour A."/>
            <person name="Lee P."/>
            <person name="Lin S."/>
            <person name="Lin Y."/>
            <person name="Liou J."/>
            <person name="Liu S."/>
            <person name="Hsing Y."/>
            <person name="Raghuvanshi S."/>
            <person name="Mohanty A."/>
            <person name="Bharti A.K."/>
            <person name="Gaur A."/>
            <person name="Gupta V."/>
            <person name="Kumar D."/>
            <person name="Ravi V."/>
            <person name="Vij S."/>
            <person name="Kapur A."/>
            <person name="Khurana P."/>
            <person name="Khurana P."/>
            <person name="Khurana J.P."/>
            <person name="Tyagi A.K."/>
            <person name="Gaikwad K."/>
            <person name="Singh A."/>
            <person name="Dalal V."/>
            <person name="Srivastava S."/>
            <person name="Dixit A."/>
            <person name="Pal A.K."/>
            <person name="Ghazi I.A."/>
            <person name="Yadav M."/>
            <person name="Pandit A."/>
            <person name="Bhargava A."/>
            <person name="Sureshbabu K."/>
            <person name="Batra K."/>
            <person name="Sharma T.R."/>
            <person name="Mohapatra T."/>
            <person name="Singh N.K."/>
            <person name="Messing J."/>
            <person name="Nelson A.B."/>
            <person name="Fuks G."/>
            <person name="Kavchok S."/>
            <person name="Keizer G."/>
            <person name="Linton E."/>
            <person name="Llaca V."/>
            <person name="Song R."/>
            <person name="Tanyolac B."/>
            <person name="Young S."/>
            <person name="Ho-Il K."/>
            <person name="Hahn J.H."/>
            <person name="Sangsakoo G."/>
            <person name="Vanavichit A."/>
            <person name="de Mattos Luiz.A.T."/>
            <person name="Zimmer P.D."/>
            <person name="Malone G."/>
            <person name="Dellagostin O."/>
            <person name="de Oliveira A.C."/>
            <person name="Bevan M."/>
            <person name="Bancroft I."/>
            <person name="Minx P."/>
            <person name="Cordum H."/>
            <person name="Wilson R."/>
            <person name="Cheng Z."/>
            <person name="Jin W."/>
            <person name="Jiang J."/>
            <person name="Leong S.A."/>
            <person name="Iwama H."/>
            <person name="Gojobori T."/>
            <person name="Itoh T."/>
            <person name="Niimura Y."/>
            <person name="Fujii Y."/>
            <person name="Habara T."/>
            <person name="Sakai H."/>
            <person name="Sato Y."/>
            <person name="Wilson G."/>
            <person name="Kumar K."/>
            <person name="McCouch S."/>
            <person name="Juretic N."/>
            <person name="Hoen D."/>
            <person name="Wright S."/>
            <person name="Bruskiewich R."/>
            <person name="Bureau T."/>
            <person name="Miyao A."/>
            <person name="Hirochika H."/>
            <person name="Nishikawa T."/>
            <person name="Kadowaki K."/>
            <person name="Sugiura M."/>
            <person name="Burr B."/>
            <person name="Sasaki T."/>
        </authorList>
    </citation>
    <scope>NUCLEOTIDE SEQUENCE [LARGE SCALE GENOMIC DNA]</scope>
    <source>
        <strain evidence="4">cv. Nipponbare</strain>
    </source>
</reference>
<keyword evidence="2" id="KW-0732">Signal</keyword>
<feature type="compositionally biased region" description="Basic and acidic residues" evidence="1">
    <location>
        <begin position="151"/>
        <end position="164"/>
    </location>
</feature>
<proteinExistence type="predicted"/>
<feature type="chain" id="PRO_5004283632" evidence="2">
    <location>
        <begin position="33"/>
        <end position="396"/>
    </location>
</feature>
<evidence type="ECO:0000313" key="4">
    <source>
        <dbReference type="Proteomes" id="UP000000763"/>
    </source>
</evidence>
<gene>
    <name evidence="3" type="primary">P0758B01.29</name>
</gene>
<feature type="signal peptide" evidence="2">
    <location>
        <begin position="1"/>
        <end position="32"/>
    </location>
</feature>
<dbReference type="AlphaFoldDB" id="Q6YVF3"/>
<organism evidence="3 4">
    <name type="scientific">Oryza sativa subsp. japonica</name>
    <name type="common">Rice</name>
    <dbReference type="NCBI Taxonomy" id="39947"/>
    <lineage>
        <taxon>Eukaryota</taxon>
        <taxon>Viridiplantae</taxon>
        <taxon>Streptophyta</taxon>
        <taxon>Embryophyta</taxon>
        <taxon>Tracheophyta</taxon>
        <taxon>Spermatophyta</taxon>
        <taxon>Magnoliopsida</taxon>
        <taxon>Liliopsida</taxon>
        <taxon>Poales</taxon>
        <taxon>Poaceae</taxon>
        <taxon>BOP clade</taxon>
        <taxon>Oryzoideae</taxon>
        <taxon>Oryzeae</taxon>
        <taxon>Oryzinae</taxon>
        <taxon>Oryza</taxon>
        <taxon>Oryza sativa</taxon>
    </lineage>
</organism>
<sequence>MAILMELASTSMRALLGVLVSLLCQCPQGTDGGSYSEFLSALASGDIGKYHMSCYAGSSKRPSAALNGSFVLAGALNRVGKVCAGSVGIQRIIRDRHMGDSGSKPQARVTWVTGRRRNQETINDAPKHIVKIPIRKDDQGRSKHSAVVIEPLRDDHDNREKSTQLDKAPPPEPSKSLLIEETPLSGPDPTTSYWQARAPPMVVYNKFPSSPSMGSSEAVQVDDLSDFSPETKEEKNSDYITKFVARSTNLQLSSVYLIPDEPLALKLPKSTPVDGRNARMVQGDLVEIQDCLRRKQFDKDTIELIKTADAGRAKIYKPPLPADMAILMSHLEALVLRLKGDLPKTFEEKTLATQDGEAHSYLAKLEVMSSSSAKSQAHGRDVPQASSPSLEAPSFA</sequence>
<dbReference type="EMBL" id="AP005826">
    <property type="protein sequence ID" value="BAD17652.1"/>
    <property type="molecule type" value="Genomic_DNA"/>
</dbReference>